<sequence>MTRDTLSDSTAPATRDLVMLHGWGMQSAVWKACQRDLAPGWIPHPIDLPGHGAAAFSNEQPDLWSWTDACLAAAPKRAVWLGWSLGGLIALAAALRAPSRVAGLVLLTATPRFVQATDWTPAMPEATLDQFHGGLADDPSGTLSRFLALQVRGSASARETLRALRQELSDLPAPNPEALSIGLDILADGDLRGRLPDIKCPALWLFGNRDTLTPPGVAERVEMLMPGARTQVIQGAAHAPQLSHPAETATVIADFLASLETTPAPTEASTHV</sequence>
<keyword evidence="4 5" id="KW-0378">Hydrolase</keyword>
<comment type="function">
    <text evidence="5">The physiological role of BioH is to remove the methyl group introduced by BioC when the pimeloyl moiety is complete. It allows to synthesize pimeloyl-ACP via the fatty acid synthetic pathway through the hydrolysis of the ester bonds of pimeloyl-ACP esters.</text>
</comment>
<dbReference type="PANTHER" id="PTHR43194">
    <property type="entry name" value="HYDROLASE ALPHA/BETA FOLD FAMILY"/>
    <property type="match status" value="1"/>
</dbReference>
<evidence type="ECO:0000259" key="6">
    <source>
        <dbReference type="Pfam" id="PF00561"/>
    </source>
</evidence>
<protein>
    <recommendedName>
        <fullName evidence="5">Pimeloyl-[acyl-carrier protein] methyl ester esterase</fullName>
        <ecNumber evidence="5">3.1.1.85</ecNumber>
    </recommendedName>
    <alternativeName>
        <fullName evidence="5">Biotin synthesis protein BioH</fullName>
    </alternativeName>
    <alternativeName>
        <fullName evidence="5">Carboxylesterase BioH</fullName>
    </alternativeName>
</protein>
<gene>
    <name evidence="5 7" type="primary">bioH</name>
    <name evidence="7" type="ORF">G3446_03020</name>
</gene>
<feature type="domain" description="AB hydrolase-1" evidence="6">
    <location>
        <begin position="17"/>
        <end position="245"/>
    </location>
</feature>
<dbReference type="PANTHER" id="PTHR43194:SF5">
    <property type="entry name" value="PIMELOYL-[ACYL-CARRIER PROTEIN] METHYL ESTER ESTERASE"/>
    <property type="match status" value="1"/>
</dbReference>
<comment type="subunit">
    <text evidence="5">Monomer.</text>
</comment>
<dbReference type="GO" id="GO:0009102">
    <property type="term" value="P:biotin biosynthetic process"/>
    <property type="evidence" value="ECO:0007669"/>
    <property type="project" value="UniProtKB-UniRule"/>
</dbReference>
<evidence type="ECO:0000256" key="2">
    <source>
        <dbReference type="ARBA" id="ARBA00022490"/>
    </source>
</evidence>
<evidence type="ECO:0000313" key="8">
    <source>
        <dbReference type="Proteomes" id="UP000483379"/>
    </source>
</evidence>
<dbReference type="InterPro" id="IPR029058">
    <property type="entry name" value="AB_hydrolase_fold"/>
</dbReference>
<dbReference type="Gene3D" id="3.40.50.1820">
    <property type="entry name" value="alpha/beta hydrolase"/>
    <property type="match status" value="1"/>
</dbReference>
<dbReference type="NCBIfam" id="TIGR01738">
    <property type="entry name" value="bioH"/>
    <property type="match status" value="1"/>
</dbReference>
<dbReference type="InterPro" id="IPR000073">
    <property type="entry name" value="AB_hydrolase_1"/>
</dbReference>
<feature type="binding site" evidence="5">
    <location>
        <begin position="146"/>
        <end position="150"/>
    </location>
    <ligand>
        <name>substrate</name>
    </ligand>
</feature>
<evidence type="ECO:0000313" key="7">
    <source>
        <dbReference type="EMBL" id="NEV60877.1"/>
    </source>
</evidence>
<dbReference type="EMBL" id="JAAIJQ010000005">
    <property type="protein sequence ID" value="NEV60877.1"/>
    <property type="molecule type" value="Genomic_DNA"/>
</dbReference>
<evidence type="ECO:0000256" key="4">
    <source>
        <dbReference type="ARBA" id="ARBA00022801"/>
    </source>
</evidence>
<dbReference type="AlphaFoldDB" id="A0A6M0JX35"/>
<keyword evidence="3 5" id="KW-0093">Biotin biosynthesis</keyword>
<feature type="active site" description="Nucleophile" evidence="5">
    <location>
        <position position="84"/>
    </location>
</feature>
<evidence type="ECO:0000256" key="5">
    <source>
        <dbReference type="HAMAP-Rule" id="MF_01260"/>
    </source>
</evidence>
<evidence type="ECO:0000256" key="1">
    <source>
        <dbReference type="ARBA" id="ARBA00022487"/>
    </source>
</evidence>
<dbReference type="SUPFAM" id="SSF53474">
    <property type="entry name" value="alpha/beta-Hydrolases"/>
    <property type="match status" value="1"/>
</dbReference>
<evidence type="ECO:0000256" key="3">
    <source>
        <dbReference type="ARBA" id="ARBA00022756"/>
    </source>
</evidence>
<dbReference type="GO" id="GO:0005737">
    <property type="term" value="C:cytoplasm"/>
    <property type="evidence" value="ECO:0007669"/>
    <property type="project" value="UniProtKB-SubCell"/>
</dbReference>
<keyword evidence="1 5" id="KW-0719">Serine esterase</keyword>
<reference evidence="7 8" key="1">
    <citation type="submission" date="2020-02" db="EMBL/GenBank/DDBJ databases">
        <title>Genome sequences of Thiorhodococcus mannitoliphagus and Thiorhodococcus minor, purple sulfur photosynthetic bacteria in the gammaproteobacterial family, Chromatiaceae.</title>
        <authorList>
            <person name="Aviles F.A."/>
            <person name="Meyer T.E."/>
            <person name="Kyndt J.A."/>
        </authorList>
    </citation>
    <scope>NUCLEOTIDE SEQUENCE [LARGE SCALE GENOMIC DNA]</scope>
    <source>
        <strain evidence="7 8">DSM 11518</strain>
    </source>
</reference>
<dbReference type="InterPro" id="IPR050228">
    <property type="entry name" value="Carboxylesterase_BioH"/>
</dbReference>
<keyword evidence="8" id="KW-1185">Reference proteome</keyword>
<comment type="subcellular location">
    <subcellularLocation>
        <location evidence="5">Cytoplasm</location>
    </subcellularLocation>
</comment>
<dbReference type="InterPro" id="IPR010076">
    <property type="entry name" value="BioH"/>
</dbReference>
<feature type="active site" evidence="5">
    <location>
        <position position="238"/>
    </location>
</feature>
<feature type="binding site" evidence="5">
    <location>
        <position position="238"/>
    </location>
    <ligand>
        <name>substrate</name>
    </ligand>
</feature>
<name>A0A6M0JX35_9GAMM</name>
<organism evidence="7 8">
    <name type="scientific">Thiorhodococcus minor</name>
    <dbReference type="NCBI Taxonomy" id="57489"/>
    <lineage>
        <taxon>Bacteria</taxon>
        <taxon>Pseudomonadati</taxon>
        <taxon>Pseudomonadota</taxon>
        <taxon>Gammaproteobacteria</taxon>
        <taxon>Chromatiales</taxon>
        <taxon>Chromatiaceae</taxon>
        <taxon>Thiorhodococcus</taxon>
    </lineage>
</organism>
<proteinExistence type="inferred from homology"/>
<accession>A0A6M0JX35</accession>
<dbReference type="EC" id="3.1.1.85" evidence="5"/>
<dbReference type="GO" id="GO:0090499">
    <property type="term" value="F:pimelyl-[acyl-carrier protein] methyl ester esterase activity"/>
    <property type="evidence" value="ECO:0007669"/>
    <property type="project" value="UniProtKB-EC"/>
</dbReference>
<comment type="caution">
    <text evidence="7">The sequence shown here is derived from an EMBL/GenBank/DDBJ whole genome shotgun (WGS) entry which is preliminary data.</text>
</comment>
<comment type="similarity">
    <text evidence="5">Belongs to the AB hydrolase superfamily. Carboxylesterase BioH family.</text>
</comment>
<feature type="binding site" evidence="5">
    <location>
        <position position="23"/>
    </location>
    <ligand>
        <name>substrate</name>
    </ligand>
</feature>
<dbReference type="UniPathway" id="UPA00078"/>
<dbReference type="Proteomes" id="UP000483379">
    <property type="component" value="Unassembled WGS sequence"/>
</dbReference>
<dbReference type="Pfam" id="PF00561">
    <property type="entry name" value="Abhydrolase_1"/>
    <property type="match status" value="1"/>
</dbReference>
<feature type="binding site" evidence="5">
    <location>
        <begin position="84"/>
        <end position="85"/>
    </location>
    <ligand>
        <name>substrate</name>
    </ligand>
</feature>
<dbReference type="HAMAP" id="MF_01260">
    <property type="entry name" value="Carboxylester"/>
    <property type="match status" value="1"/>
</dbReference>
<dbReference type="RefSeq" id="WP_164450918.1">
    <property type="nucleotide sequence ID" value="NZ_JAAIJQ010000005.1"/>
</dbReference>
<keyword evidence="2 5" id="KW-0963">Cytoplasm</keyword>
<comment type="catalytic activity">
    <reaction evidence="5">
        <text>6-carboxyhexanoyl-[ACP] methyl ester + H2O = 6-carboxyhexanoyl-[ACP] + methanol + H(+)</text>
        <dbReference type="Rhea" id="RHEA:42700"/>
        <dbReference type="Rhea" id="RHEA-COMP:9955"/>
        <dbReference type="Rhea" id="RHEA-COMP:10186"/>
        <dbReference type="ChEBI" id="CHEBI:15377"/>
        <dbReference type="ChEBI" id="CHEBI:15378"/>
        <dbReference type="ChEBI" id="CHEBI:17790"/>
        <dbReference type="ChEBI" id="CHEBI:78846"/>
        <dbReference type="ChEBI" id="CHEBI:82735"/>
        <dbReference type="EC" id="3.1.1.85"/>
    </reaction>
</comment>
<comment type="pathway">
    <text evidence="5">Cofactor biosynthesis; biotin biosynthesis.</text>
</comment>
<feature type="active site" evidence="5">
    <location>
        <position position="210"/>
    </location>
</feature>